<dbReference type="InterPro" id="IPR036770">
    <property type="entry name" value="Ankyrin_rpt-contain_sf"/>
</dbReference>
<dbReference type="InterPro" id="IPR038279">
    <property type="entry name" value="Ndc10_dom2_sf"/>
</dbReference>
<accession>A0A168QG35</accession>
<name>A0A168QG35_ABSGL</name>
<dbReference type="Pfam" id="PF16787">
    <property type="entry name" value="NDC10_II"/>
    <property type="match status" value="1"/>
</dbReference>
<dbReference type="Gene3D" id="1.25.40.20">
    <property type="entry name" value="Ankyrin repeat-containing domain"/>
    <property type="match status" value="1"/>
</dbReference>
<dbReference type="Gene3D" id="1.10.443.20">
    <property type="entry name" value="Centromere DNA-binding protein complex CBF3 subunit, domain 2"/>
    <property type="match status" value="1"/>
</dbReference>
<organism evidence="3">
    <name type="scientific">Absidia glauca</name>
    <name type="common">Pin mould</name>
    <dbReference type="NCBI Taxonomy" id="4829"/>
    <lineage>
        <taxon>Eukaryota</taxon>
        <taxon>Fungi</taxon>
        <taxon>Fungi incertae sedis</taxon>
        <taxon>Mucoromycota</taxon>
        <taxon>Mucoromycotina</taxon>
        <taxon>Mucoromycetes</taxon>
        <taxon>Mucorales</taxon>
        <taxon>Cunninghamellaceae</taxon>
        <taxon>Absidia</taxon>
    </lineage>
</organism>
<sequence length="429" mass="48281">MLGIKRKQVNDDWGLVDSSSGTDTDSSDDDDEALSGTNSKRLKPVDTQQRLTLLPHELLCEIFILSSNPHLPVTCRTLAYQLYYCADSVKIAWLLWRHNNDIQASFEAGVLFPFFTTRLLYRMDALYRTQQQQKLEQQLSTTDADTTDLLILANEPAQTIPYTKKKMPPHLFNCETPTDEIDSMITILLERGGSPDKPKGYPLVKCAQLGRMDKVQQLIKYGATPTLRNNMALRVCAARNNMDMVLYFLDHLKITPDSETLKACAQKKLWNMVQVLVDHGAVPDMNTFRFLDNQTPPLKKGRTLEKRNATDRTTGTEPICAQEWSHFSHRESIGKALSSPGIRSNKNTHITGGSSAGMAGNMCANVDQIRRQGRWNNITINGAYLINLPRELVRSMADFPAYARLFYLARAALNAPNILCKKLFPAIGE</sequence>
<dbReference type="EMBL" id="LT554414">
    <property type="protein sequence ID" value="SAM04614.1"/>
    <property type="molecule type" value="Genomic_DNA"/>
</dbReference>
<feature type="region of interest" description="Disordered" evidence="1">
    <location>
        <begin position="1"/>
        <end position="41"/>
    </location>
</feature>
<dbReference type="OrthoDB" id="539213at2759"/>
<dbReference type="Proteomes" id="UP000078561">
    <property type="component" value="Unassembled WGS sequence"/>
</dbReference>
<gene>
    <name evidence="3" type="primary">ABSGL_10480.1 scaffold 12026</name>
</gene>
<evidence type="ECO:0000313" key="4">
    <source>
        <dbReference type="Proteomes" id="UP000078561"/>
    </source>
</evidence>
<proteinExistence type="predicted"/>
<dbReference type="STRING" id="4829.A0A168QG35"/>
<evidence type="ECO:0000256" key="1">
    <source>
        <dbReference type="SAM" id="MobiDB-lite"/>
    </source>
</evidence>
<reference evidence="3" key="1">
    <citation type="submission" date="2016-04" db="EMBL/GenBank/DDBJ databases">
        <authorList>
            <person name="Evans L.H."/>
            <person name="Alamgir A."/>
            <person name="Owens N."/>
            <person name="Weber N.D."/>
            <person name="Virtaneva K."/>
            <person name="Barbian K."/>
            <person name="Babar A."/>
            <person name="Rosenke K."/>
        </authorList>
    </citation>
    <scope>NUCLEOTIDE SEQUENCE [LARGE SCALE GENOMIC DNA]</scope>
    <source>
        <strain evidence="3">CBS 101.48</strain>
    </source>
</reference>
<evidence type="ECO:0000259" key="2">
    <source>
        <dbReference type="Pfam" id="PF16787"/>
    </source>
</evidence>
<dbReference type="GO" id="GO:0003677">
    <property type="term" value="F:DNA binding"/>
    <property type="evidence" value="ECO:0007669"/>
    <property type="project" value="InterPro"/>
</dbReference>
<evidence type="ECO:0000313" key="3">
    <source>
        <dbReference type="EMBL" id="SAM04614.1"/>
    </source>
</evidence>
<keyword evidence="4" id="KW-1185">Reference proteome</keyword>
<feature type="domain" description="Ndc10" evidence="2">
    <location>
        <begin position="330"/>
        <end position="428"/>
    </location>
</feature>
<dbReference type="InParanoid" id="A0A168QG35"/>
<protein>
    <recommendedName>
        <fullName evidence="2">Ndc10 domain-containing protein</fullName>
    </recommendedName>
</protein>
<dbReference type="SUPFAM" id="SSF48403">
    <property type="entry name" value="Ankyrin repeat"/>
    <property type="match status" value="1"/>
</dbReference>
<dbReference type="InterPro" id="IPR031872">
    <property type="entry name" value="NDC10_II"/>
</dbReference>
<dbReference type="AlphaFoldDB" id="A0A168QG35"/>